<dbReference type="CDD" id="cd06445">
    <property type="entry name" value="ATase"/>
    <property type="match status" value="1"/>
</dbReference>
<dbReference type="SUPFAM" id="SSF46767">
    <property type="entry name" value="Methylated DNA-protein cysteine methyltransferase, C-terminal domain"/>
    <property type="match status" value="1"/>
</dbReference>
<evidence type="ECO:0000259" key="2">
    <source>
        <dbReference type="Pfam" id="PF01035"/>
    </source>
</evidence>
<dbReference type="RefSeq" id="WP_151146255.1">
    <property type="nucleotide sequence ID" value="NZ_WAGX01000005.1"/>
</dbReference>
<dbReference type="Pfam" id="PF01035">
    <property type="entry name" value="DNA_binding_1"/>
    <property type="match status" value="1"/>
</dbReference>
<evidence type="ECO:0000256" key="1">
    <source>
        <dbReference type="ARBA" id="ARBA00022763"/>
    </source>
</evidence>
<dbReference type="NCBIfam" id="TIGR00589">
    <property type="entry name" value="ogt"/>
    <property type="match status" value="1"/>
</dbReference>
<reference evidence="3 4" key="2">
    <citation type="submission" date="2020-02" db="EMBL/GenBank/DDBJ databases">
        <title>Candidatus Galacturonibacter soehngenii shows hetero-acetogenic catabolism of galacturonic acid but lacks a canonical carbon monoxide dehydrogenase/acetyl-CoA synthase complex.</title>
        <authorList>
            <person name="Diender M."/>
            <person name="Stouten G.R."/>
            <person name="Petersen J.F."/>
            <person name="Nielsen P.H."/>
            <person name="Dueholm M.S."/>
            <person name="Pronk J.T."/>
            <person name="Van Loosdrecht M.C.M."/>
        </authorList>
    </citation>
    <scope>NUCLEOTIDE SEQUENCE [LARGE SCALE GENOMIC DNA]</scope>
    <source>
        <strain evidence="3">GalUA</strain>
    </source>
</reference>
<evidence type="ECO:0000313" key="3">
    <source>
        <dbReference type="EMBL" id="KAB1438580.1"/>
    </source>
</evidence>
<dbReference type="InterPro" id="IPR014048">
    <property type="entry name" value="MethylDNA_cys_MeTrfase_DNA-bd"/>
</dbReference>
<dbReference type="Proteomes" id="UP000461768">
    <property type="component" value="Unassembled WGS sequence"/>
</dbReference>
<dbReference type="PANTHER" id="PTHR42942:SF1">
    <property type="entry name" value="ALKYLTRANSFERASE-LIKE PROTEIN 1"/>
    <property type="match status" value="1"/>
</dbReference>
<keyword evidence="1" id="KW-0227">DNA damage</keyword>
<comment type="caution">
    <text evidence="3">The sequence shown here is derived from an EMBL/GenBank/DDBJ whole genome shotgun (WGS) entry which is preliminary data.</text>
</comment>
<dbReference type="PANTHER" id="PTHR42942">
    <property type="entry name" value="6-O-METHYLGUANINE DNA METHYLTRANSFERASE"/>
    <property type="match status" value="1"/>
</dbReference>
<dbReference type="EMBL" id="WAGX01000005">
    <property type="protein sequence ID" value="KAB1438580.1"/>
    <property type="molecule type" value="Genomic_DNA"/>
</dbReference>
<gene>
    <name evidence="3" type="ORF">F7O84_13705</name>
</gene>
<dbReference type="InterPro" id="IPR036388">
    <property type="entry name" value="WH-like_DNA-bd_sf"/>
</dbReference>
<dbReference type="InterPro" id="IPR036217">
    <property type="entry name" value="MethylDNA_cys_MeTrfase_DNAb"/>
</dbReference>
<dbReference type="InterPro" id="IPR052520">
    <property type="entry name" value="ATL_DNA_repair"/>
</dbReference>
<accession>A0A7V7QL14</accession>
<name>A0A7V7QL14_9FIRM</name>
<dbReference type="Gene3D" id="1.10.10.10">
    <property type="entry name" value="Winged helix-like DNA-binding domain superfamily/Winged helix DNA-binding domain"/>
    <property type="match status" value="1"/>
</dbReference>
<feature type="domain" description="Methylated-DNA-[protein]-cysteine S-methyltransferase DNA binding" evidence="2">
    <location>
        <begin position="4"/>
        <end position="83"/>
    </location>
</feature>
<keyword evidence="4" id="KW-1185">Reference proteome</keyword>
<sequence>MNTFEKIYEVVKKIPKGKVATYGQVASLAGNKRWARVVGYALHSNPDPQNIPCYRVVTRDGKPSQAFVFGGVNEQINLLKEDGIEIIDGVVDMKKYQWDTPMHYSFFS</sequence>
<organism evidence="3 4">
    <name type="scientific">Candidatus Galacturonatibacter soehngenii</name>
    <dbReference type="NCBI Taxonomy" id="2307010"/>
    <lineage>
        <taxon>Bacteria</taxon>
        <taxon>Bacillati</taxon>
        <taxon>Bacillota</taxon>
        <taxon>Clostridia</taxon>
        <taxon>Lachnospirales</taxon>
        <taxon>Lachnospiraceae</taxon>
        <taxon>Candidatus Galacturonatibacter</taxon>
    </lineage>
</organism>
<reference evidence="3 4" key="1">
    <citation type="submission" date="2019-09" db="EMBL/GenBank/DDBJ databases">
        <authorList>
            <person name="Valk L.C."/>
        </authorList>
    </citation>
    <scope>NUCLEOTIDE SEQUENCE [LARGE SCALE GENOMIC DNA]</scope>
    <source>
        <strain evidence="3">GalUA</strain>
    </source>
</reference>
<protein>
    <submittedName>
        <fullName evidence="3">MGMT family protein</fullName>
    </submittedName>
</protein>
<evidence type="ECO:0000313" key="4">
    <source>
        <dbReference type="Proteomes" id="UP000461768"/>
    </source>
</evidence>
<dbReference type="GO" id="GO:0003824">
    <property type="term" value="F:catalytic activity"/>
    <property type="evidence" value="ECO:0007669"/>
    <property type="project" value="InterPro"/>
</dbReference>
<dbReference type="OrthoDB" id="9789813at2"/>
<dbReference type="GO" id="GO:0006281">
    <property type="term" value="P:DNA repair"/>
    <property type="evidence" value="ECO:0007669"/>
    <property type="project" value="InterPro"/>
</dbReference>
<dbReference type="AlphaFoldDB" id="A0A7V7QL14"/>
<proteinExistence type="predicted"/>